<reference evidence="3" key="1">
    <citation type="journal article" date="2019" name="Int. J. Syst. Evol. Microbiol.">
        <title>The Global Catalogue of Microorganisms (GCM) 10K type strain sequencing project: providing services to taxonomists for standard genome sequencing and annotation.</title>
        <authorList>
            <consortium name="The Broad Institute Genomics Platform"/>
            <consortium name="The Broad Institute Genome Sequencing Center for Infectious Disease"/>
            <person name="Wu L."/>
            <person name="Ma J."/>
        </authorList>
    </citation>
    <scope>NUCLEOTIDE SEQUENCE [LARGE SCALE GENOMIC DNA]</scope>
    <source>
        <strain evidence="3">JCM 19129</strain>
    </source>
</reference>
<keyword evidence="1" id="KW-0812">Transmembrane</keyword>
<sequence length="93" mass="10206">MSSHEQRRQVTVRTTPKLVPFLVAGLAVAFTAAVITVYATAPAENYSRPASLGYMTFVYCLPALALSATAWLATEKVLRRRASTYDITPAERK</sequence>
<protein>
    <submittedName>
        <fullName evidence="2">Uncharacterized protein</fullName>
    </submittedName>
</protein>
<dbReference type="RefSeq" id="WP_345477234.1">
    <property type="nucleotide sequence ID" value="NZ_BAABLW010000007.1"/>
</dbReference>
<keyword evidence="1" id="KW-1133">Transmembrane helix</keyword>
<dbReference type="EMBL" id="BAABLW010000007">
    <property type="protein sequence ID" value="GAA4918536.1"/>
    <property type="molecule type" value="Genomic_DNA"/>
</dbReference>
<feature type="transmembrane region" description="Helical" evidence="1">
    <location>
        <begin position="21"/>
        <end position="40"/>
    </location>
</feature>
<keyword evidence="1" id="KW-0472">Membrane</keyword>
<accession>A0ABP9FVU9</accession>
<dbReference type="Proteomes" id="UP001500368">
    <property type="component" value="Unassembled WGS sequence"/>
</dbReference>
<organism evidence="2 3">
    <name type="scientific">Nesterenkonia rhizosphaerae</name>
    <dbReference type="NCBI Taxonomy" id="1348272"/>
    <lineage>
        <taxon>Bacteria</taxon>
        <taxon>Bacillati</taxon>
        <taxon>Actinomycetota</taxon>
        <taxon>Actinomycetes</taxon>
        <taxon>Micrococcales</taxon>
        <taxon>Micrococcaceae</taxon>
        <taxon>Nesterenkonia</taxon>
    </lineage>
</organism>
<keyword evidence="3" id="KW-1185">Reference proteome</keyword>
<evidence type="ECO:0000256" key="1">
    <source>
        <dbReference type="SAM" id="Phobius"/>
    </source>
</evidence>
<gene>
    <name evidence="2" type="ORF">GCM10025790_12730</name>
</gene>
<evidence type="ECO:0000313" key="2">
    <source>
        <dbReference type="EMBL" id="GAA4918536.1"/>
    </source>
</evidence>
<feature type="transmembrane region" description="Helical" evidence="1">
    <location>
        <begin position="52"/>
        <end position="73"/>
    </location>
</feature>
<proteinExistence type="predicted"/>
<evidence type="ECO:0000313" key="3">
    <source>
        <dbReference type="Proteomes" id="UP001500368"/>
    </source>
</evidence>
<comment type="caution">
    <text evidence="2">The sequence shown here is derived from an EMBL/GenBank/DDBJ whole genome shotgun (WGS) entry which is preliminary data.</text>
</comment>
<name>A0ABP9FVU9_9MICC</name>